<dbReference type="PANTHER" id="PTHR48108">
    <property type="entry name" value="CBS DOMAIN-CONTAINING PROTEIN CBSX2, CHLOROPLASTIC"/>
    <property type="match status" value="1"/>
</dbReference>
<proteinExistence type="predicted"/>
<feature type="domain" description="CBS" evidence="3">
    <location>
        <begin position="98"/>
        <end position="156"/>
    </location>
</feature>
<evidence type="ECO:0000313" key="5">
    <source>
        <dbReference type="Proteomes" id="UP000050501"/>
    </source>
</evidence>
<dbReference type="InterPro" id="IPR046342">
    <property type="entry name" value="CBS_dom_sf"/>
</dbReference>
<dbReference type="InterPro" id="IPR003594">
    <property type="entry name" value="HATPase_dom"/>
</dbReference>
<sequence length="334" mass="36896">MEETSPHKGRLINDEVAETITRAEELAYELKISEVMTSNMHKISPDQTMQDVVDLFRQARISGAPVVLNNQLVGIISMEDLIRCLVTSDLAANISKYMTPSPLTVKAGDPVIEALKVFVNSQVGRLPVLDENEHLVGILTKGDITRGLLRALQHDYQAEEVRRYRASHLFEDIISDRTSLILRYTIRHRDFNHGGEASGNIKRALLRLGASPQIARRCGIAIYEAEMNLIIHTTNGGVLRVEIEPHRISIDAYDDGPGIKDIELAMKPGYSTASEEIRELGFGAGMGLVNIARCVDSMVLESSLDKGTRLRMKLFLDKAETVGEGYASKQGDAA</sequence>
<reference evidence="4 5" key="1">
    <citation type="submission" date="2015-07" db="EMBL/GenBank/DDBJ databases">
        <title>Genome sequence of Levilinea saccharolytica DSM 16555.</title>
        <authorList>
            <person name="Hemp J."/>
            <person name="Ward L.M."/>
            <person name="Pace L.A."/>
            <person name="Fischer W.W."/>
        </authorList>
    </citation>
    <scope>NUCLEOTIDE SEQUENCE [LARGE SCALE GENOMIC DNA]</scope>
    <source>
        <strain evidence="4 5">KIBI-1</strain>
    </source>
</reference>
<keyword evidence="1" id="KW-0677">Repeat</keyword>
<evidence type="ECO:0000313" key="4">
    <source>
        <dbReference type="EMBL" id="KPL86905.1"/>
    </source>
</evidence>
<dbReference type="OrthoDB" id="9797578at2"/>
<dbReference type="InterPro" id="IPR051462">
    <property type="entry name" value="CBS_domain-containing"/>
</dbReference>
<dbReference type="Gene3D" id="3.30.565.10">
    <property type="entry name" value="Histidine kinase-like ATPase, C-terminal domain"/>
    <property type="match status" value="1"/>
</dbReference>
<dbReference type="Gene3D" id="3.10.580.10">
    <property type="entry name" value="CBS-domain"/>
    <property type="match status" value="2"/>
</dbReference>
<dbReference type="Proteomes" id="UP000050501">
    <property type="component" value="Unassembled WGS sequence"/>
</dbReference>
<evidence type="ECO:0000256" key="1">
    <source>
        <dbReference type="ARBA" id="ARBA00022737"/>
    </source>
</evidence>
<dbReference type="RefSeq" id="WP_062418207.1">
    <property type="nucleotide sequence ID" value="NZ_DF967974.1"/>
</dbReference>
<dbReference type="PANTHER" id="PTHR48108:SF6">
    <property type="entry name" value="CBS DOMAIN-CONTAINING PROTEIN CBSX1, CHLOROPLASTIC"/>
    <property type="match status" value="1"/>
</dbReference>
<dbReference type="SUPFAM" id="SSF55874">
    <property type="entry name" value="ATPase domain of HSP90 chaperone/DNA topoisomerase II/histidine kinase"/>
    <property type="match status" value="1"/>
</dbReference>
<dbReference type="SMART" id="SM00116">
    <property type="entry name" value="CBS"/>
    <property type="match status" value="2"/>
</dbReference>
<dbReference type="Pfam" id="PF00571">
    <property type="entry name" value="CBS"/>
    <property type="match status" value="2"/>
</dbReference>
<dbReference type="SUPFAM" id="SSF54631">
    <property type="entry name" value="CBS-domain pair"/>
    <property type="match status" value="1"/>
</dbReference>
<dbReference type="Pfam" id="PF02518">
    <property type="entry name" value="HATPase_c"/>
    <property type="match status" value="1"/>
</dbReference>
<dbReference type="EMBL" id="LGCM01000021">
    <property type="protein sequence ID" value="KPL86905.1"/>
    <property type="molecule type" value="Genomic_DNA"/>
</dbReference>
<keyword evidence="2" id="KW-0129">CBS domain</keyword>
<keyword evidence="5" id="KW-1185">Reference proteome</keyword>
<name>A0A0P6YTQ9_9CHLR</name>
<dbReference type="InterPro" id="IPR000644">
    <property type="entry name" value="CBS_dom"/>
</dbReference>
<comment type="caution">
    <text evidence="4">The sequence shown here is derived from an EMBL/GenBank/DDBJ whole genome shotgun (WGS) entry which is preliminary data.</text>
</comment>
<evidence type="ECO:0000259" key="3">
    <source>
        <dbReference type="PROSITE" id="PS51371"/>
    </source>
</evidence>
<feature type="domain" description="CBS" evidence="3">
    <location>
        <begin position="36"/>
        <end position="92"/>
    </location>
</feature>
<gene>
    <name evidence="4" type="ORF">ADN01_05515</name>
</gene>
<organism evidence="4 5">
    <name type="scientific">Levilinea saccharolytica</name>
    <dbReference type="NCBI Taxonomy" id="229921"/>
    <lineage>
        <taxon>Bacteria</taxon>
        <taxon>Bacillati</taxon>
        <taxon>Chloroflexota</taxon>
        <taxon>Anaerolineae</taxon>
        <taxon>Anaerolineales</taxon>
        <taxon>Anaerolineaceae</taxon>
        <taxon>Levilinea</taxon>
    </lineage>
</organism>
<dbReference type="STRING" id="229921.ADN01_05515"/>
<dbReference type="PROSITE" id="PS51371">
    <property type="entry name" value="CBS"/>
    <property type="match status" value="2"/>
</dbReference>
<dbReference type="AlphaFoldDB" id="A0A0P6YTQ9"/>
<accession>A0A0P6YTQ9</accession>
<protein>
    <recommendedName>
        <fullName evidence="3">CBS domain-containing protein</fullName>
    </recommendedName>
</protein>
<dbReference type="InterPro" id="IPR036890">
    <property type="entry name" value="HATPase_C_sf"/>
</dbReference>
<evidence type="ECO:0000256" key="2">
    <source>
        <dbReference type="PROSITE-ProRule" id="PRU00703"/>
    </source>
</evidence>